<keyword evidence="3" id="KW-1185">Reference proteome</keyword>
<proteinExistence type="predicted"/>
<sequence>MNLRHRQLPLPMFLNNYGGGSPRVPICSVNSNFSDFTRENETQLIPNSVPGSSVIIPDSYTSSINTFNSSMPGPCASSPHTISSPSTRLNSQSYSAWGLHSNISTNSTNQSEQIYLSHKPDEVMELRQKIQELEREKELNTRQTMTTEAHPSAHSMQSQYINHGNSEQPPYRWNQQNCTHYPDTRFSEAAYPMRNRTESFASHDSYKSRLPYLNGKADWKTFMVQFQIIAERNKWSPRQQTEEILLVLKDEALTFATELAPELRTSFILINFPETYRREL</sequence>
<reference evidence="2 3" key="1">
    <citation type="submission" date="2020-06" db="EMBL/GenBank/DDBJ databases">
        <authorList>
            <person name="Li R."/>
            <person name="Bekaert M."/>
        </authorList>
    </citation>
    <scope>NUCLEOTIDE SEQUENCE [LARGE SCALE GENOMIC DNA]</scope>
    <source>
        <strain evidence="3">wild</strain>
    </source>
</reference>
<accession>A0A6J8B145</accession>
<organism evidence="2 3">
    <name type="scientific">Mytilus coruscus</name>
    <name type="common">Sea mussel</name>
    <dbReference type="NCBI Taxonomy" id="42192"/>
    <lineage>
        <taxon>Eukaryota</taxon>
        <taxon>Metazoa</taxon>
        <taxon>Spiralia</taxon>
        <taxon>Lophotrochozoa</taxon>
        <taxon>Mollusca</taxon>
        <taxon>Bivalvia</taxon>
        <taxon>Autobranchia</taxon>
        <taxon>Pteriomorphia</taxon>
        <taxon>Mytilida</taxon>
        <taxon>Mytiloidea</taxon>
        <taxon>Mytilidae</taxon>
        <taxon>Mytilinae</taxon>
        <taxon>Mytilus</taxon>
    </lineage>
</organism>
<name>A0A6J8B145_MYTCO</name>
<evidence type="ECO:0000313" key="3">
    <source>
        <dbReference type="Proteomes" id="UP000507470"/>
    </source>
</evidence>
<evidence type="ECO:0000313" key="2">
    <source>
        <dbReference type="EMBL" id="CAC5375794.1"/>
    </source>
</evidence>
<feature type="coiled-coil region" evidence="1">
    <location>
        <begin position="116"/>
        <end position="143"/>
    </location>
</feature>
<protein>
    <submittedName>
        <fullName evidence="2">Uncharacterized protein</fullName>
    </submittedName>
</protein>
<dbReference type="Proteomes" id="UP000507470">
    <property type="component" value="Unassembled WGS sequence"/>
</dbReference>
<keyword evidence="1" id="KW-0175">Coiled coil</keyword>
<gene>
    <name evidence="2" type="ORF">MCOR_12674</name>
</gene>
<dbReference type="EMBL" id="CACVKT020002159">
    <property type="protein sequence ID" value="CAC5375794.1"/>
    <property type="molecule type" value="Genomic_DNA"/>
</dbReference>
<evidence type="ECO:0000256" key="1">
    <source>
        <dbReference type="SAM" id="Coils"/>
    </source>
</evidence>
<dbReference type="AlphaFoldDB" id="A0A6J8B145"/>